<dbReference type="SUPFAM" id="SSF52540">
    <property type="entry name" value="P-loop containing nucleoside triphosphate hydrolases"/>
    <property type="match status" value="1"/>
</dbReference>
<evidence type="ECO:0000256" key="7">
    <source>
        <dbReference type="ARBA" id="ARBA00048743"/>
    </source>
</evidence>
<sequence length="199" mass="22352">MNQGYCIAFEGIDGTGKSTHSNRLAQSLREKGYEVVVDHEPTNGPWGRKLRESAATGRLSSEQELEYFLNDRKQHVEELIQPSMAAGKIVILDRYYFSTMAYQGARGFDPVEIRKMNEEFAPVPDLVVIMDLTVDDALARIGARGDIANEFEKRDNLEKCREIFLGLVPEKFVRLVSSNAPEAEVSARIDTLVDQLLAD</sequence>
<keyword evidence="4 8" id="KW-0547">Nucleotide-binding</keyword>
<dbReference type="CDD" id="cd01672">
    <property type="entry name" value="TMPK"/>
    <property type="match status" value="1"/>
</dbReference>
<evidence type="ECO:0000256" key="4">
    <source>
        <dbReference type="ARBA" id="ARBA00022741"/>
    </source>
</evidence>
<dbReference type="GO" id="GO:0006227">
    <property type="term" value="P:dUDP biosynthetic process"/>
    <property type="evidence" value="ECO:0007669"/>
    <property type="project" value="TreeGrafter"/>
</dbReference>
<evidence type="ECO:0000256" key="5">
    <source>
        <dbReference type="ARBA" id="ARBA00022777"/>
    </source>
</evidence>
<organism evidence="10 11">
    <name type="scientific">Luteolibacter pohnpeiensis</name>
    <dbReference type="NCBI Taxonomy" id="454153"/>
    <lineage>
        <taxon>Bacteria</taxon>
        <taxon>Pseudomonadati</taxon>
        <taxon>Verrucomicrobiota</taxon>
        <taxon>Verrucomicrobiia</taxon>
        <taxon>Verrucomicrobiales</taxon>
        <taxon>Verrucomicrobiaceae</taxon>
        <taxon>Luteolibacter</taxon>
    </lineage>
</organism>
<dbReference type="PROSITE" id="PS01331">
    <property type="entry name" value="THYMIDYLATE_KINASE"/>
    <property type="match status" value="1"/>
</dbReference>
<keyword evidence="6 8" id="KW-0067">ATP-binding</keyword>
<dbReference type="GO" id="GO:0005524">
    <property type="term" value="F:ATP binding"/>
    <property type="evidence" value="ECO:0007669"/>
    <property type="project" value="UniProtKB-UniRule"/>
</dbReference>
<gene>
    <name evidence="8" type="primary">tmk</name>
    <name evidence="10" type="ORF">JIN85_03000</name>
</gene>
<dbReference type="PANTHER" id="PTHR10344:SF4">
    <property type="entry name" value="UMP-CMP KINASE 2, MITOCHONDRIAL"/>
    <property type="match status" value="1"/>
</dbReference>
<comment type="function">
    <text evidence="8">Phosphorylation of dTMP to form dTDP in both de novo and salvage pathways of dTTP synthesis.</text>
</comment>
<feature type="domain" description="Thymidylate kinase-like" evidence="9">
    <location>
        <begin position="9"/>
        <end position="186"/>
    </location>
</feature>
<dbReference type="InterPro" id="IPR027417">
    <property type="entry name" value="P-loop_NTPase"/>
</dbReference>
<keyword evidence="11" id="KW-1185">Reference proteome</keyword>
<comment type="caution">
    <text evidence="10">The sequence shown here is derived from an EMBL/GenBank/DDBJ whole genome shotgun (WGS) entry which is preliminary data.</text>
</comment>
<dbReference type="Proteomes" id="UP000603141">
    <property type="component" value="Unassembled WGS sequence"/>
</dbReference>
<reference evidence="10" key="1">
    <citation type="submission" date="2021-01" db="EMBL/GenBank/DDBJ databases">
        <title>Modified the classification status of verrucomicrobia.</title>
        <authorList>
            <person name="Feng X."/>
        </authorList>
    </citation>
    <scope>NUCLEOTIDE SEQUENCE</scope>
    <source>
        <strain evidence="10">KCTC 22041</strain>
    </source>
</reference>
<evidence type="ECO:0000259" key="9">
    <source>
        <dbReference type="Pfam" id="PF02223"/>
    </source>
</evidence>
<dbReference type="NCBIfam" id="TIGR00041">
    <property type="entry name" value="DTMP_kinase"/>
    <property type="match status" value="1"/>
</dbReference>
<dbReference type="GO" id="GO:0006235">
    <property type="term" value="P:dTTP biosynthetic process"/>
    <property type="evidence" value="ECO:0007669"/>
    <property type="project" value="UniProtKB-UniRule"/>
</dbReference>
<dbReference type="InterPro" id="IPR018095">
    <property type="entry name" value="Thymidylate_kin_CS"/>
</dbReference>
<dbReference type="EMBL" id="JAENIJ010000003">
    <property type="protein sequence ID" value="MBK1881366.1"/>
    <property type="molecule type" value="Genomic_DNA"/>
</dbReference>
<keyword evidence="3 8" id="KW-0545">Nucleotide biosynthesis</keyword>
<feature type="binding site" evidence="8">
    <location>
        <begin position="11"/>
        <end position="18"/>
    </location>
    <ligand>
        <name>ATP</name>
        <dbReference type="ChEBI" id="CHEBI:30616"/>
    </ligand>
</feature>
<keyword evidence="2 8" id="KW-0808">Transferase</keyword>
<name>A0A934S2R2_9BACT</name>
<comment type="similarity">
    <text evidence="1 8">Belongs to the thymidylate kinase family.</text>
</comment>
<dbReference type="HAMAP" id="MF_00165">
    <property type="entry name" value="Thymidylate_kinase"/>
    <property type="match status" value="1"/>
</dbReference>
<accession>A0A934S2R2</accession>
<dbReference type="GO" id="GO:0005829">
    <property type="term" value="C:cytosol"/>
    <property type="evidence" value="ECO:0007669"/>
    <property type="project" value="TreeGrafter"/>
</dbReference>
<evidence type="ECO:0000313" key="10">
    <source>
        <dbReference type="EMBL" id="MBK1881366.1"/>
    </source>
</evidence>
<evidence type="ECO:0000256" key="1">
    <source>
        <dbReference type="ARBA" id="ARBA00009776"/>
    </source>
</evidence>
<dbReference type="InterPro" id="IPR039430">
    <property type="entry name" value="Thymidylate_kin-like_dom"/>
</dbReference>
<comment type="catalytic activity">
    <reaction evidence="7 8">
        <text>dTMP + ATP = dTDP + ADP</text>
        <dbReference type="Rhea" id="RHEA:13517"/>
        <dbReference type="ChEBI" id="CHEBI:30616"/>
        <dbReference type="ChEBI" id="CHEBI:58369"/>
        <dbReference type="ChEBI" id="CHEBI:63528"/>
        <dbReference type="ChEBI" id="CHEBI:456216"/>
        <dbReference type="EC" id="2.7.4.9"/>
    </reaction>
</comment>
<evidence type="ECO:0000256" key="2">
    <source>
        <dbReference type="ARBA" id="ARBA00022679"/>
    </source>
</evidence>
<dbReference type="PANTHER" id="PTHR10344">
    <property type="entry name" value="THYMIDYLATE KINASE"/>
    <property type="match status" value="1"/>
</dbReference>
<evidence type="ECO:0000256" key="3">
    <source>
        <dbReference type="ARBA" id="ARBA00022727"/>
    </source>
</evidence>
<evidence type="ECO:0000313" key="11">
    <source>
        <dbReference type="Proteomes" id="UP000603141"/>
    </source>
</evidence>
<dbReference type="InterPro" id="IPR018094">
    <property type="entry name" value="Thymidylate_kinase"/>
</dbReference>
<dbReference type="AlphaFoldDB" id="A0A934S2R2"/>
<dbReference type="RefSeq" id="WP_200267491.1">
    <property type="nucleotide sequence ID" value="NZ_JAENIJ010000003.1"/>
</dbReference>
<proteinExistence type="inferred from homology"/>
<dbReference type="Gene3D" id="3.40.50.300">
    <property type="entry name" value="P-loop containing nucleotide triphosphate hydrolases"/>
    <property type="match status" value="1"/>
</dbReference>
<dbReference type="GO" id="GO:0006233">
    <property type="term" value="P:dTDP biosynthetic process"/>
    <property type="evidence" value="ECO:0007669"/>
    <property type="project" value="InterPro"/>
</dbReference>
<dbReference type="Pfam" id="PF02223">
    <property type="entry name" value="Thymidylate_kin"/>
    <property type="match status" value="1"/>
</dbReference>
<dbReference type="EC" id="2.7.4.9" evidence="8"/>
<keyword evidence="5 8" id="KW-0418">Kinase</keyword>
<evidence type="ECO:0000256" key="8">
    <source>
        <dbReference type="HAMAP-Rule" id="MF_00165"/>
    </source>
</evidence>
<dbReference type="GO" id="GO:0004798">
    <property type="term" value="F:dTMP kinase activity"/>
    <property type="evidence" value="ECO:0007669"/>
    <property type="project" value="UniProtKB-UniRule"/>
</dbReference>
<protein>
    <recommendedName>
        <fullName evidence="8">Thymidylate kinase</fullName>
        <ecNumber evidence="8">2.7.4.9</ecNumber>
    </recommendedName>
    <alternativeName>
        <fullName evidence="8">dTMP kinase</fullName>
    </alternativeName>
</protein>
<evidence type="ECO:0000256" key="6">
    <source>
        <dbReference type="ARBA" id="ARBA00022840"/>
    </source>
</evidence>